<dbReference type="AlphaFoldDB" id="A0A0N1PDF8"/>
<dbReference type="GO" id="GO:0005509">
    <property type="term" value="F:calcium ion binding"/>
    <property type="evidence" value="ECO:0007669"/>
    <property type="project" value="InterPro"/>
</dbReference>
<protein>
    <submittedName>
        <fullName evidence="5">Putative calmodulin</fullName>
    </submittedName>
</protein>
<dbReference type="Pfam" id="PF00036">
    <property type="entry name" value="EF-hand_1"/>
    <property type="match status" value="1"/>
</dbReference>
<dbReference type="OrthoDB" id="26525at2759"/>
<feature type="region of interest" description="Disordered" evidence="3">
    <location>
        <begin position="80"/>
        <end position="102"/>
    </location>
</feature>
<dbReference type="Gene3D" id="1.10.238.10">
    <property type="entry name" value="EF-hand"/>
    <property type="match status" value="2"/>
</dbReference>
<dbReference type="CDD" id="cd00051">
    <property type="entry name" value="EFh"/>
    <property type="match status" value="1"/>
</dbReference>
<dbReference type="SMART" id="SM00054">
    <property type="entry name" value="EFh"/>
    <property type="match status" value="2"/>
</dbReference>
<dbReference type="SUPFAM" id="SSF47473">
    <property type="entry name" value="EF-hand"/>
    <property type="match status" value="1"/>
</dbReference>
<evidence type="ECO:0000313" key="5">
    <source>
        <dbReference type="EMBL" id="KPI89675.1"/>
    </source>
</evidence>
<dbReference type="InterPro" id="IPR018247">
    <property type="entry name" value="EF_Hand_1_Ca_BS"/>
</dbReference>
<dbReference type="OMA" id="FPQFATM"/>
<evidence type="ECO:0000256" key="3">
    <source>
        <dbReference type="SAM" id="MobiDB-lite"/>
    </source>
</evidence>
<keyword evidence="1" id="KW-0677">Repeat</keyword>
<dbReference type="Proteomes" id="UP000038009">
    <property type="component" value="Unassembled WGS sequence"/>
</dbReference>
<dbReference type="VEuPathDB" id="TriTrypDB:Lsey_0018_0050"/>
<dbReference type="FunFam" id="1.10.238.10:FF:000003">
    <property type="entry name" value="Calmodulin A"/>
    <property type="match status" value="1"/>
</dbReference>
<gene>
    <name evidence="5" type="ORF">ABL78_1168</name>
</gene>
<sequence>MEDISDKELQEFKEIFDLVDTDHSGVISVQELRKLMASLHLHPTEQELAELFEEAHASTTPGAAAAAAAAAPSIGATPGLVSTSTGSTDAKNPSSNGSGAGRTINFTQFASVMSRRVQSEYSAEQLRSAFQLFESPDMPEGFVSTRVLAHALMTYGSQHPSMEEVERLIAAVDPERKGRINYYEFVNLVTN</sequence>
<name>A0A0N1PDF8_LEPSE</name>
<dbReference type="InterPro" id="IPR050403">
    <property type="entry name" value="Myosin_RLC"/>
</dbReference>
<feature type="compositionally biased region" description="Polar residues" evidence="3">
    <location>
        <begin position="80"/>
        <end position="97"/>
    </location>
</feature>
<comment type="caution">
    <text evidence="5">The sequence shown here is derived from an EMBL/GenBank/DDBJ whole genome shotgun (WGS) entry which is preliminary data.</text>
</comment>
<evidence type="ECO:0000256" key="1">
    <source>
        <dbReference type="ARBA" id="ARBA00022737"/>
    </source>
</evidence>
<evidence type="ECO:0000259" key="4">
    <source>
        <dbReference type="PROSITE" id="PS50222"/>
    </source>
</evidence>
<feature type="domain" description="EF-hand" evidence="4">
    <location>
        <begin position="7"/>
        <end position="42"/>
    </location>
</feature>
<evidence type="ECO:0000313" key="6">
    <source>
        <dbReference type="Proteomes" id="UP000038009"/>
    </source>
</evidence>
<dbReference type="PROSITE" id="PS00018">
    <property type="entry name" value="EF_HAND_1"/>
    <property type="match status" value="1"/>
</dbReference>
<organism evidence="5 6">
    <name type="scientific">Leptomonas seymouri</name>
    <dbReference type="NCBI Taxonomy" id="5684"/>
    <lineage>
        <taxon>Eukaryota</taxon>
        <taxon>Discoba</taxon>
        <taxon>Euglenozoa</taxon>
        <taxon>Kinetoplastea</taxon>
        <taxon>Metakinetoplastina</taxon>
        <taxon>Trypanosomatida</taxon>
        <taxon>Trypanosomatidae</taxon>
        <taxon>Leishmaniinae</taxon>
        <taxon>Leptomonas</taxon>
    </lineage>
</organism>
<dbReference type="InterPro" id="IPR011992">
    <property type="entry name" value="EF-hand-dom_pair"/>
</dbReference>
<evidence type="ECO:0000256" key="2">
    <source>
        <dbReference type="ARBA" id="ARBA00022837"/>
    </source>
</evidence>
<dbReference type="EMBL" id="LJSK01000018">
    <property type="protein sequence ID" value="KPI89675.1"/>
    <property type="molecule type" value="Genomic_DNA"/>
</dbReference>
<keyword evidence="6" id="KW-1185">Reference proteome</keyword>
<dbReference type="InterPro" id="IPR002048">
    <property type="entry name" value="EF_hand_dom"/>
</dbReference>
<keyword evidence="2" id="KW-0106">Calcium</keyword>
<reference evidence="5 6" key="1">
    <citation type="journal article" date="2015" name="PLoS Pathog.">
        <title>Leptomonas seymouri: Adaptations to the Dixenous Life Cycle Analyzed by Genome Sequencing, Transcriptome Profiling and Co-infection with Leishmania donovani.</title>
        <authorList>
            <person name="Kraeva N."/>
            <person name="Butenko A."/>
            <person name="Hlavacova J."/>
            <person name="Kostygov A."/>
            <person name="Myskova J."/>
            <person name="Grybchuk D."/>
            <person name="Lestinova T."/>
            <person name="Votypka J."/>
            <person name="Volf P."/>
            <person name="Opperdoes F."/>
            <person name="Flegontov P."/>
            <person name="Lukes J."/>
            <person name="Yurchenko V."/>
        </authorList>
    </citation>
    <scope>NUCLEOTIDE SEQUENCE [LARGE SCALE GENOMIC DNA]</scope>
    <source>
        <strain evidence="5 6">ATCC 30220</strain>
    </source>
</reference>
<dbReference type="PROSITE" id="PS50222">
    <property type="entry name" value="EF_HAND_2"/>
    <property type="match status" value="1"/>
</dbReference>
<proteinExistence type="predicted"/>
<dbReference type="PANTHER" id="PTHR23049">
    <property type="entry name" value="MYOSIN REGULATORY LIGHT CHAIN 2"/>
    <property type="match status" value="1"/>
</dbReference>
<accession>A0A0N1PDF8</accession>